<evidence type="ECO:0000256" key="8">
    <source>
        <dbReference type="ARBA" id="ARBA00023242"/>
    </source>
</evidence>
<keyword evidence="2" id="KW-0479">Metal-binding</keyword>
<accession>A0A9P6YCZ3</accession>
<dbReference type="GO" id="GO:0005634">
    <property type="term" value="C:nucleus"/>
    <property type="evidence" value="ECO:0007669"/>
    <property type="project" value="UniProtKB-SubCell"/>
</dbReference>
<dbReference type="EMBL" id="JAANIT010000694">
    <property type="protein sequence ID" value="KAG1545244.1"/>
    <property type="molecule type" value="Genomic_DNA"/>
</dbReference>
<evidence type="ECO:0000256" key="1">
    <source>
        <dbReference type="ARBA" id="ARBA00004123"/>
    </source>
</evidence>
<keyword evidence="3" id="KW-0677">Repeat</keyword>
<dbReference type="AlphaFoldDB" id="A0A9P6YCZ3"/>
<dbReference type="PROSITE" id="PS00028">
    <property type="entry name" value="ZINC_FINGER_C2H2_1"/>
    <property type="match status" value="2"/>
</dbReference>
<evidence type="ECO:0000313" key="11">
    <source>
        <dbReference type="EMBL" id="KAG1545244.1"/>
    </source>
</evidence>
<keyword evidence="5" id="KW-0862">Zinc</keyword>
<proteinExistence type="predicted"/>
<evidence type="ECO:0000313" key="12">
    <source>
        <dbReference type="Proteomes" id="UP000717996"/>
    </source>
</evidence>
<dbReference type="Gene3D" id="3.30.160.60">
    <property type="entry name" value="Classic Zinc Finger"/>
    <property type="match status" value="2"/>
</dbReference>
<dbReference type="GO" id="GO:0000433">
    <property type="term" value="P:carbon catabolite repression of transcription from RNA polymerase II promoter by glucose"/>
    <property type="evidence" value="ECO:0007669"/>
    <property type="project" value="TreeGrafter"/>
</dbReference>
<dbReference type="GO" id="GO:0000981">
    <property type="term" value="F:DNA-binding transcription factor activity, RNA polymerase II-specific"/>
    <property type="evidence" value="ECO:0007669"/>
    <property type="project" value="UniProtKB-ARBA"/>
</dbReference>
<dbReference type="PROSITE" id="PS50157">
    <property type="entry name" value="ZINC_FINGER_C2H2_2"/>
    <property type="match status" value="2"/>
</dbReference>
<name>A0A9P6YCZ3_RHIOR</name>
<dbReference type="InterPro" id="IPR051007">
    <property type="entry name" value="creA/MIG_C2H2-ZnF"/>
</dbReference>
<keyword evidence="4 9" id="KW-0863">Zinc-finger</keyword>
<dbReference type="Proteomes" id="UP000717996">
    <property type="component" value="Unassembled WGS sequence"/>
</dbReference>
<evidence type="ECO:0000256" key="6">
    <source>
        <dbReference type="ARBA" id="ARBA00023015"/>
    </source>
</evidence>
<dbReference type="Pfam" id="PF00096">
    <property type="entry name" value="zf-C2H2"/>
    <property type="match status" value="2"/>
</dbReference>
<keyword evidence="7" id="KW-0804">Transcription</keyword>
<comment type="subcellular location">
    <subcellularLocation>
        <location evidence="1">Nucleus</location>
    </subcellularLocation>
</comment>
<evidence type="ECO:0000256" key="5">
    <source>
        <dbReference type="ARBA" id="ARBA00022833"/>
    </source>
</evidence>
<dbReference type="SMART" id="SM00355">
    <property type="entry name" value="ZnF_C2H2"/>
    <property type="match status" value="2"/>
</dbReference>
<dbReference type="FunFam" id="3.30.160.60:FF:000018">
    <property type="entry name" value="Krueppel-like factor 15"/>
    <property type="match status" value="1"/>
</dbReference>
<evidence type="ECO:0000256" key="4">
    <source>
        <dbReference type="ARBA" id="ARBA00022771"/>
    </source>
</evidence>
<dbReference type="PANTHER" id="PTHR47428:SF1">
    <property type="entry name" value="REGULATORY PROTEIN MIG1-RELATED"/>
    <property type="match status" value="1"/>
</dbReference>
<feature type="domain" description="C2H2-type" evidence="10">
    <location>
        <begin position="41"/>
        <end position="65"/>
    </location>
</feature>
<keyword evidence="6" id="KW-0805">Transcription regulation</keyword>
<protein>
    <recommendedName>
        <fullName evidence="10">C2H2-type domain-containing protein</fullName>
    </recommendedName>
</protein>
<dbReference type="SUPFAM" id="SSF57667">
    <property type="entry name" value="beta-beta-alpha zinc fingers"/>
    <property type="match status" value="1"/>
</dbReference>
<comment type="caution">
    <text evidence="11">The sequence shown here is derived from an EMBL/GenBank/DDBJ whole genome shotgun (WGS) entry which is preliminary data.</text>
</comment>
<sequence>MAPCSDKQPKRRYKCPLCPKSFFRLEHKKRHIRIHTGEKPHACHYPGCDKRFSRSDELIRHGRTHDIVQQDRVLLPPLRSIYPISVKPQPVECDIHHQPLLYYQTLSQTGCNHSPPYNRNISLPPIRTLL</sequence>
<dbReference type="OrthoDB" id="654211at2759"/>
<dbReference type="InterPro" id="IPR036236">
    <property type="entry name" value="Znf_C2H2_sf"/>
</dbReference>
<dbReference type="GO" id="GO:0005737">
    <property type="term" value="C:cytoplasm"/>
    <property type="evidence" value="ECO:0007669"/>
    <property type="project" value="TreeGrafter"/>
</dbReference>
<dbReference type="FunFam" id="3.30.160.60:FF:000072">
    <property type="entry name" value="zinc finger protein 143 isoform X1"/>
    <property type="match status" value="1"/>
</dbReference>
<dbReference type="GO" id="GO:0000978">
    <property type="term" value="F:RNA polymerase II cis-regulatory region sequence-specific DNA binding"/>
    <property type="evidence" value="ECO:0007669"/>
    <property type="project" value="TreeGrafter"/>
</dbReference>
<evidence type="ECO:0000256" key="2">
    <source>
        <dbReference type="ARBA" id="ARBA00022723"/>
    </source>
</evidence>
<organism evidence="11 12">
    <name type="scientific">Rhizopus oryzae</name>
    <name type="common">Mucormycosis agent</name>
    <name type="synonym">Rhizopus arrhizus var. delemar</name>
    <dbReference type="NCBI Taxonomy" id="64495"/>
    <lineage>
        <taxon>Eukaryota</taxon>
        <taxon>Fungi</taxon>
        <taxon>Fungi incertae sedis</taxon>
        <taxon>Mucoromycota</taxon>
        <taxon>Mucoromycotina</taxon>
        <taxon>Mucoromycetes</taxon>
        <taxon>Mucorales</taxon>
        <taxon>Mucorineae</taxon>
        <taxon>Rhizopodaceae</taxon>
        <taxon>Rhizopus</taxon>
    </lineage>
</organism>
<gene>
    <name evidence="11" type="ORF">G6F51_005588</name>
</gene>
<keyword evidence="8" id="KW-0539">Nucleus</keyword>
<dbReference type="InterPro" id="IPR013087">
    <property type="entry name" value="Znf_C2H2_type"/>
</dbReference>
<evidence type="ECO:0000259" key="10">
    <source>
        <dbReference type="PROSITE" id="PS50157"/>
    </source>
</evidence>
<dbReference type="GO" id="GO:0008270">
    <property type="term" value="F:zinc ion binding"/>
    <property type="evidence" value="ECO:0007669"/>
    <property type="project" value="UniProtKB-KW"/>
</dbReference>
<evidence type="ECO:0000256" key="3">
    <source>
        <dbReference type="ARBA" id="ARBA00022737"/>
    </source>
</evidence>
<reference evidence="11" key="1">
    <citation type="journal article" date="2020" name="Microb. Genom.">
        <title>Genetic diversity of clinical and environmental Mucorales isolates obtained from an investigation of mucormycosis cases among solid organ transplant recipients.</title>
        <authorList>
            <person name="Nguyen M.H."/>
            <person name="Kaul D."/>
            <person name="Muto C."/>
            <person name="Cheng S.J."/>
            <person name="Richter R.A."/>
            <person name="Bruno V.M."/>
            <person name="Liu G."/>
            <person name="Beyhan S."/>
            <person name="Sundermann A.J."/>
            <person name="Mounaud S."/>
            <person name="Pasculle A.W."/>
            <person name="Nierman W.C."/>
            <person name="Driscoll E."/>
            <person name="Cumbie R."/>
            <person name="Clancy C.J."/>
            <person name="Dupont C.L."/>
        </authorList>
    </citation>
    <scope>NUCLEOTIDE SEQUENCE</scope>
    <source>
        <strain evidence="11">GL16</strain>
    </source>
</reference>
<evidence type="ECO:0000256" key="9">
    <source>
        <dbReference type="PROSITE-ProRule" id="PRU00042"/>
    </source>
</evidence>
<dbReference type="PANTHER" id="PTHR47428">
    <property type="entry name" value="REGULATORY PROTEIN MIG1-RELATED"/>
    <property type="match status" value="1"/>
</dbReference>
<feature type="domain" description="C2H2-type" evidence="10">
    <location>
        <begin position="13"/>
        <end position="40"/>
    </location>
</feature>
<evidence type="ECO:0000256" key="7">
    <source>
        <dbReference type="ARBA" id="ARBA00023163"/>
    </source>
</evidence>